<proteinExistence type="predicted"/>
<evidence type="ECO:0000313" key="1">
    <source>
        <dbReference type="EMBL" id="CAG8801317.1"/>
    </source>
</evidence>
<reference evidence="1" key="1">
    <citation type="submission" date="2021-06" db="EMBL/GenBank/DDBJ databases">
        <authorList>
            <person name="Kallberg Y."/>
            <person name="Tangrot J."/>
            <person name="Rosling A."/>
        </authorList>
    </citation>
    <scope>NUCLEOTIDE SEQUENCE</scope>
    <source>
        <strain evidence="1">MA453B</strain>
    </source>
</reference>
<dbReference type="EMBL" id="CAJVPY010035710">
    <property type="protein sequence ID" value="CAG8801317.1"/>
    <property type="molecule type" value="Genomic_DNA"/>
</dbReference>
<feature type="non-terminal residue" evidence="1">
    <location>
        <position position="44"/>
    </location>
</feature>
<gene>
    <name evidence="1" type="ORF">DERYTH_LOCUS23437</name>
</gene>
<name>A0A9N9PA53_9GLOM</name>
<organism evidence="1 2">
    <name type="scientific">Dentiscutata erythropus</name>
    <dbReference type="NCBI Taxonomy" id="1348616"/>
    <lineage>
        <taxon>Eukaryota</taxon>
        <taxon>Fungi</taxon>
        <taxon>Fungi incertae sedis</taxon>
        <taxon>Mucoromycota</taxon>
        <taxon>Glomeromycotina</taxon>
        <taxon>Glomeromycetes</taxon>
        <taxon>Diversisporales</taxon>
        <taxon>Gigasporaceae</taxon>
        <taxon>Dentiscutata</taxon>
    </lineage>
</organism>
<accession>A0A9N9PA53</accession>
<evidence type="ECO:0000313" key="2">
    <source>
        <dbReference type="Proteomes" id="UP000789405"/>
    </source>
</evidence>
<dbReference type="OrthoDB" id="535945at2759"/>
<protein>
    <submittedName>
        <fullName evidence="1">8814_t:CDS:1</fullName>
    </submittedName>
</protein>
<dbReference type="AlphaFoldDB" id="A0A9N9PA53"/>
<feature type="non-terminal residue" evidence="1">
    <location>
        <position position="1"/>
    </location>
</feature>
<sequence>LEFFEEILKNCQLSPEDQLNATAWNLSLDSEKFVASKITKEFRK</sequence>
<keyword evidence="2" id="KW-1185">Reference proteome</keyword>
<dbReference type="Proteomes" id="UP000789405">
    <property type="component" value="Unassembled WGS sequence"/>
</dbReference>
<comment type="caution">
    <text evidence="1">The sequence shown here is derived from an EMBL/GenBank/DDBJ whole genome shotgun (WGS) entry which is preliminary data.</text>
</comment>